<evidence type="ECO:0000256" key="2">
    <source>
        <dbReference type="ARBA" id="ARBA00022908"/>
    </source>
</evidence>
<feature type="domain" description="Tyr recombinase" evidence="6">
    <location>
        <begin position="178"/>
        <end position="375"/>
    </location>
</feature>
<dbReference type="Pfam" id="PF00589">
    <property type="entry name" value="Phage_integrase"/>
    <property type="match status" value="1"/>
</dbReference>
<dbReference type="PANTHER" id="PTHR30629">
    <property type="entry name" value="PROPHAGE INTEGRASE"/>
    <property type="match status" value="1"/>
</dbReference>
<dbReference type="InterPro" id="IPR044068">
    <property type="entry name" value="CB"/>
</dbReference>
<dbReference type="InterPro" id="IPR013762">
    <property type="entry name" value="Integrase-like_cat_sf"/>
</dbReference>
<name>A0A2H1KKA1_BRELN</name>
<dbReference type="RefSeq" id="WP_101596840.1">
    <property type="nucleotide sequence ID" value="NZ_FXZA01000041.1"/>
</dbReference>
<evidence type="ECO:0000256" key="1">
    <source>
        <dbReference type="ARBA" id="ARBA00008857"/>
    </source>
</evidence>
<accession>A0A2H1KKA1</accession>
<evidence type="ECO:0000313" key="9">
    <source>
        <dbReference type="Proteomes" id="UP000234498"/>
    </source>
</evidence>
<dbReference type="GO" id="GO:0015074">
    <property type="term" value="P:DNA integration"/>
    <property type="evidence" value="ECO:0007669"/>
    <property type="project" value="UniProtKB-KW"/>
</dbReference>
<reference evidence="8 9" key="1">
    <citation type="submission" date="2017-03" db="EMBL/GenBank/DDBJ databases">
        <authorList>
            <person name="Afonso C.L."/>
            <person name="Miller P.J."/>
            <person name="Scott M.A."/>
            <person name="Spackman E."/>
            <person name="Goraichik I."/>
            <person name="Dimitrov K.M."/>
            <person name="Suarez D.L."/>
            <person name="Swayne D.E."/>
        </authorList>
    </citation>
    <scope>NUCLEOTIDE SEQUENCE [LARGE SCALE GENOMIC DNA]</scope>
    <source>
        <strain evidence="8 9">Mu101</strain>
    </source>
</reference>
<dbReference type="InterPro" id="IPR002104">
    <property type="entry name" value="Integrase_catalytic"/>
</dbReference>
<sequence length="382" mass="42038">MGRPSLEIGTYGTIHVAQTSAGSWRARTRYRFADGKSRQVERSGASRAKAETALKKALLTIEDSQGGELTPSTTLRQLGQRFLAHKRDLERSDGTIETYGYAVTAHITPRLGDLTVAEAKPDRLQKFLNTVHKESGPGAAKNCRSTLSGMMALAVSNGAAPRNPVRDIERISQPKGKRGSPAIEPKDLPDLMKKLRAAPTLIEQDTVELFEFMLASGWRVGEACALDVGSIDFDAETAEVEATNVRVTGRGIVRQAVPKTESAWRVTPLPRPTMDLLRRRHERLKDDTTLLFRTVLMRLRDPSNTQRELRDIREVLGYPQLSTHTFRKTAATMLDRAGMSAAEIAAYLGHANPSMTQDVYMNTLKGDTRAGSVMQAQLSGLI</sequence>
<gene>
    <name evidence="8" type="ORF">BLIN101_03391</name>
</gene>
<dbReference type="OrthoDB" id="4326943at2"/>
<evidence type="ECO:0000313" key="8">
    <source>
        <dbReference type="EMBL" id="SMX99632.1"/>
    </source>
</evidence>
<keyword evidence="3 5" id="KW-0238">DNA-binding</keyword>
<dbReference type="PROSITE" id="PS51898">
    <property type="entry name" value="TYR_RECOMBINASE"/>
    <property type="match status" value="1"/>
</dbReference>
<evidence type="ECO:0000256" key="5">
    <source>
        <dbReference type="PROSITE-ProRule" id="PRU01248"/>
    </source>
</evidence>
<dbReference type="Gene3D" id="1.10.443.10">
    <property type="entry name" value="Intergrase catalytic core"/>
    <property type="match status" value="1"/>
</dbReference>
<protein>
    <submittedName>
        <fullName evidence="8">Site-specific recombinase XerD</fullName>
    </submittedName>
</protein>
<dbReference type="InterPro" id="IPR053876">
    <property type="entry name" value="Phage_int_M"/>
</dbReference>
<dbReference type="Proteomes" id="UP000234498">
    <property type="component" value="Unassembled WGS sequence"/>
</dbReference>
<keyword evidence="4" id="KW-0233">DNA recombination</keyword>
<evidence type="ECO:0000259" key="7">
    <source>
        <dbReference type="PROSITE" id="PS51900"/>
    </source>
</evidence>
<comment type="similarity">
    <text evidence="1">Belongs to the 'phage' integrase family.</text>
</comment>
<dbReference type="SUPFAM" id="SSF56349">
    <property type="entry name" value="DNA breaking-rejoining enzymes"/>
    <property type="match status" value="1"/>
</dbReference>
<dbReference type="InterPro" id="IPR050808">
    <property type="entry name" value="Phage_Integrase"/>
</dbReference>
<evidence type="ECO:0000256" key="3">
    <source>
        <dbReference type="ARBA" id="ARBA00023125"/>
    </source>
</evidence>
<dbReference type="AlphaFoldDB" id="A0A2H1KKA1"/>
<dbReference type="InterPro" id="IPR011010">
    <property type="entry name" value="DNA_brk_join_enz"/>
</dbReference>
<evidence type="ECO:0000259" key="6">
    <source>
        <dbReference type="PROSITE" id="PS51898"/>
    </source>
</evidence>
<dbReference type="EMBL" id="FXZA01000041">
    <property type="protein sequence ID" value="SMX99632.1"/>
    <property type="molecule type" value="Genomic_DNA"/>
</dbReference>
<proteinExistence type="inferred from homology"/>
<organism evidence="8 9">
    <name type="scientific">Brevibacterium linens</name>
    <dbReference type="NCBI Taxonomy" id="1703"/>
    <lineage>
        <taxon>Bacteria</taxon>
        <taxon>Bacillati</taxon>
        <taxon>Actinomycetota</taxon>
        <taxon>Actinomycetes</taxon>
        <taxon>Micrococcales</taxon>
        <taxon>Brevibacteriaceae</taxon>
        <taxon>Brevibacterium</taxon>
    </lineage>
</organism>
<dbReference type="Pfam" id="PF22022">
    <property type="entry name" value="Phage_int_M"/>
    <property type="match status" value="1"/>
</dbReference>
<dbReference type="GO" id="GO:0003677">
    <property type="term" value="F:DNA binding"/>
    <property type="evidence" value="ECO:0007669"/>
    <property type="project" value="UniProtKB-UniRule"/>
</dbReference>
<dbReference type="GO" id="GO:0006310">
    <property type="term" value="P:DNA recombination"/>
    <property type="evidence" value="ECO:0007669"/>
    <property type="project" value="UniProtKB-KW"/>
</dbReference>
<keyword evidence="2" id="KW-0229">DNA integration</keyword>
<feature type="domain" description="Core-binding (CB)" evidence="7">
    <location>
        <begin position="73"/>
        <end position="155"/>
    </location>
</feature>
<dbReference type="InterPro" id="IPR010998">
    <property type="entry name" value="Integrase_recombinase_N"/>
</dbReference>
<dbReference type="CDD" id="cd01189">
    <property type="entry name" value="INT_ICEBs1_C_like"/>
    <property type="match status" value="1"/>
</dbReference>
<evidence type="ECO:0000256" key="4">
    <source>
        <dbReference type="ARBA" id="ARBA00023172"/>
    </source>
</evidence>
<dbReference type="Gene3D" id="1.10.150.130">
    <property type="match status" value="1"/>
</dbReference>
<dbReference type="PROSITE" id="PS51900">
    <property type="entry name" value="CB"/>
    <property type="match status" value="1"/>
</dbReference>
<dbReference type="PANTHER" id="PTHR30629:SF6">
    <property type="entry name" value="PROPHAGE INTEGRASE INTA-RELATED"/>
    <property type="match status" value="1"/>
</dbReference>